<dbReference type="EMBL" id="CM045770">
    <property type="protein sequence ID" value="KAI7991516.1"/>
    <property type="molecule type" value="Genomic_DNA"/>
</dbReference>
<evidence type="ECO:0000313" key="2">
    <source>
        <dbReference type="Proteomes" id="UP001060215"/>
    </source>
</evidence>
<dbReference type="Proteomes" id="UP001060215">
    <property type="component" value="Chromosome 13"/>
</dbReference>
<gene>
    <name evidence="1" type="ORF">LOK49_LG12G00140</name>
</gene>
<proteinExistence type="predicted"/>
<protein>
    <submittedName>
        <fullName evidence="1">Uncharacterized protein</fullName>
    </submittedName>
</protein>
<comment type="caution">
    <text evidence="1">The sequence shown here is derived from an EMBL/GenBank/DDBJ whole genome shotgun (WGS) entry which is preliminary data.</text>
</comment>
<reference evidence="1 2" key="1">
    <citation type="journal article" date="2022" name="Plant J.">
        <title>Chromosome-level genome of Camellia lanceoleosa provides a valuable resource for understanding genome evolution and self-incompatibility.</title>
        <authorList>
            <person name="Gong W."/>
            <person name="Xiao S."/>
            <person name="Wang L."/>
            <person name="Liao Z."/>
            <person name="Chang Y."/>
            <person name="Mo W."/>
            <person name="Hu G."/>
            <person name="Li W."/>
            <person name="Zhao G."/>
            <person name="Zhu H."/>
            <person name="Hu X."/>
            <person name="Ji K."/>
            <person name="Xiang X."/>
            <person name="Song Q."/>
            <person name="Yuan D."/>
            <person name="Jin S."/>
            <person name="Zhang L."/>
        </authorList>
    </citation>
    <scope>NUCLEOTIDE SEQUENCE [LARGE SCALE GENOMIC DNA]</scope>
    <source>
        <strain evidence="1">SQ_2022a</strain>
    </source>
</reference>
<organism evidence="1 2">
    <name type="scientific">Camellia lanceoleosa</name>
    <dbReference type="NCBI Taxonomy" id="1840588"/>
    <lineage>
        <taxon>Eukaryota</taxon>
        <taxon>Viridiplantae</taxon>
        <taxon>Streptophyta</taxon>
        <taxon>Embryophyta</taxon>
        <taxon>Tracheophyta</taxon>
        <taxon>Spermatophyta</taxon>
        <taxon>Magnoliopsida</taxon>
        <taxon>eudicotyledons</taxon>
        <taxon>Gunneridae</taxon>
        <taxon>Pentapetalae</taxon>
        <taxon>asterids</taxon>
        <taxon>Ericales</taxon>
        <taxon>Theaceae</taxon>
        <taxon>Camellia</taxon>
    </lineage>
</organism>
<evidence type="ECO:0000313" key="1">
    <source>
        <dbReference type="EMBL" id="KAI7991516.1"/>
    </source>
</evidence>
<keyword evidence="2" id="KW-1185">Reference proteome</keyword>
<name>A0ACC0FUA6_9ERIC</name>
<sequence length="88" mass="9695">MSEFQEGLPQLQLSTIKIKPSVDEILTIHTPKSGSNSNNTDDDCRTPTSPKHKIPEMLSCPPAPKKSRRTEHFNSGSVSGEEKTVVTF</sequence>
<accession>A0ACC0FUA6</accession>